<dbReference type="Pfam" id="PF02575">
    <property type="entry name" value="YbaB_DNA_bd"/>
    <property type="match status" value="1"/>
</dbReference>
<protein>
    <recommendedName>
        <fullName evidence="3">Nucleoid-associated protein</fullName>
    </recommendedName>
</protein>
<keyword evidence="2" id="KW-1185">Reference proteome</keyword>
<dbReference type="Proteomes" id="UP000095237">
    <property type="component" value="Unassembled WGS sequence"/>
</dbReference>
<dbReference type="SUPFAM" id="SSF82607">
    <property type="entry name" value="YbaB-like"/>
    <property type="match status" value="1"/>
</dbReference>
<dbReference type="PIRSF" id="PIRSF004555">
    <property type="entry name" value="UCP004555"/>
    <property type="match status" value="1"/>
</dbReference>
<evidence type="ECO:0008006" key="3">
    <source>
        <dbReference type="Google" id="ProtNLM"/>
    </source>
</evidence>
<comment type="caution">
    <text evidence="1">The sequence shown here is derived from an EMBL/GenBank/DDBJ whole genome shotgun (WGS) entry which is preliminary data.</text>
</comment>
<organism evidence="1 2">
    <name type="scientific">Endomicrobium trichonymphae</name>
    <dbReference type="NCBI Taxonomy" id="1408204"/>
    <lineage>
        <taxon>Bacteria</taxon>
        <taxon>Pseudomonadati</taxon>
        <taxon>Elusimicrobiota</taxon>
        <taxon>Endomicrobiia</taxon>
        <taxon>Endomicrobiales</taxon>
        <taxon>Endomicrobiaceae</taxon>
        <taxon>Candidatus Endomicrobiellum</taxon>
    </lineage>
</organism>
<sequence length="98" mass="11323">MELFKMAKEAMNMRSKMKDIDNRLRNQVLDVEYKGIKIKINAKNEFLSLNVPEYLLKEKKEKIEKLILSAFEEACKKAQSVMTEEAKKLTGGMKIPGL</sequence>
<dbReference type="InterPro" id="IPR004401">
    <property type="entry name" value="YbaB/EbfC"/>
</dbReference>
<reference evidence="1 2" key="1">
    <citation type="submission" date="2015-11" db="EMBL/GenBank/DDBJ databases">
        <title>Evidence for parallel genomic evolution in an endosymbiosis of termite gut flagellates.</title>
        <authorList>
            <person name="Zheng H."/>
        </authorList>
    </citation>
    <scope>NUCLEOTIDE SEQUENCE [LARGE SCALE GENOMIC DNA]</scope>
    <source>
        <strain evidence="1 2">CET450</strain>
    </source>
</reference>
<dbReference type="Gene3D" id="3.30.1310.10">
    <property type="entry name" value="Nucleoid-associated protein YbaB-like domain"/>
    <property type="match status" value="1"/>
</dbReference>
<gene>
    <name evidence="1" type="ORF">ATZ36_17370</name>
</gene>
<dbReference type="AlphaFoldDB" id="A0A1E5IJQ7"/>
<evidence type="ECO:0000313" key="2">
    <source>
        <dbReference type="Proteomes" id="UP000095237"/>
    </source>
</evidence>
<dbReference type="EMBL" id="LNVX01000291">
    <property type="protein sequence ID" value="OEG70742.1"/>
    <property type="molecule type" value="Genomic_DNA"/>
</dbReference>
<proteinExistence type="predicted"/>
<name>A0A1E5IJQ7_ENDTX</name>
<dbReference type="InterPro" id="IPR036894">
    <property type="entry name" value="YbaB-like_sf"/>
</dbReference>
<dbReference type="GO" id="GO:0003677">
    <property type="term" value="F:DNA binding"/>
    <property type="evidence" value="ECO:0007669"/>
    <property type="project" value="InterPro"/>
</dbReference>
<accession>A0A1E5IJQ7</accession>
<evidence type="ECO:0000313" key="1">
    <source>
        <dbReference type="EMBL" id="OEG70742.1"/>
    </source>
</evidence>